<organism evidence="4 5">
    <name type="scientific">Mycobacterium colombiense</name>
    <dbReference type="NCBI Taxonomy" id="339268"/>
    <lineage>
        <taxon>Bacteria</taxon>
        <taxon>Bacillati</taxon>
        <taxon>Actinomycetota</taxon>
        <taxon>Actinomycetes</taxon>
        <taxon>Mycobacteriales</taxon>
        <taxon>Mycobacteriaceae</taxon>
        <taxon>Mycobacterium</taxon>
        <taxon>Mycobacterium avium complex (MAC)</taxon>
    </lineage>
</organism>
<reference evidence="4 5" key="1">
    <citation type="submission" date="2018-06" db="EMBL/GenBank/DDBJ databases">
        <title>NTM in soil in Japan.</title>
        <authorList>
            <person name="Ohya K."/>
        </authorList>
    </citation>
    <scope>NUCLEOTIDE SEQUENCE [LARGE SCALE GENOMIC DNA]</scope>
    <source>
        <strain evidence="4 5">GF28</strain>
    </source>
</reference>
<proteinExistence type="predicted"/>
<evidence type="ECO:0000313" key="4">
    <source>
        <dbReference type="EMBL" id="RAV08842.1"/>
    </source>
</evidence>
<evidence type="ECO:0000256" key="1">
    <source>
        <dbReference type="ARBA" id="ARBA00022723"/>
    </source>
</evidence>
<sequence length="255" mass="28316">MAHSGLLFRTNAIQTPATVARLIVTRRDPDSTYWAIGFLDKLVDGTFEFAYLQTAVKHPSFVPLIGFSDVRRRYRRAQMFSAFAERVIGAKRADRPQYLASLNLAEDADSWEILTASGGYREGDTIELIALPEIDQADGRTEARFLPHGIRYCTDEASRAISALARDAVLGLQREPDNPVNPAAIRITHRDLHLGYVPDPLIDYVSAVISGGQTRLSVVQANPPETNPHLRLLLRLDGVLRGPSPFDGPQWRTEA</sequence>
<gene>
    <name evidence="4" type="ORF">DQP57_16140</name>
</gene>
<dbReference type="GO" id="GO:0003676">
    <property type="term" value="F:nucleic acid binding"/>
    <property type="evidence" value="ECO:0007669"/>
    <property type="project" value="InterPro"/>
</dbReference>
<evidence type="ECO:0000256" key="2">
    <source>
        <dbReference type="ARBA" id="ARBA00022801"/>
    </source>
</evidence>
<dbReference type="RefSeq" id="WP_064892838.1">
    <property type="nucleotide sequence ID" value="NZ_QMEV01000035.1"/>
</dbReference>
<evidence type="ECO:0000259" key="3">
    <source>
        <dbReference type="Pfam" id="PF08797"/>
    </source>
</evidence>
<accession>A0A329LNZ4</accession>
<keyword evidence="1" id="KW-0479">Metal-binding</keyword>
<dbReference type="AlphaFoldDB" id="A0A329LNZ4"/>
<keyword evidence="2" id="KW-0378">Hydrolase</keyword>
<dbReference type="Pfam" id="PF08797">
    <property type="entry name" value="HIRAN"/>
    <property type="match status" value="1"/>
</dbReference>
<feature type="domain" description="HIRAN" evidence="3">
    <location>
        <begin position="148"/>
        <end position="229"/>
    </location>
</feature>
<dbReference type="EMBL" id="QMEV01000035">
    <property type="protein sequence ID" value="RAV08842.1"/>
    <property type="molecule type" value="Genomic_DNA"/>
</dbReference>
<dbReference type="GO" id="GO:0016818">
    <property type="term" value="F:hydrolase activity, acting on acid anhydrides, in phosphorus-containing anhydrides"/>
    <property type="evidence" value="ECO:0007669"/>
    <property type="project" value="InterPro"/>
</dbReference>
<protein>
    <recommendedName>
        <fullName evidence="3">HIRAN domain-containing protein</fullName>
    </recommendedName>
</protein>
<comment type="caution">
    <text evidence="4">The sequence shown here is derived from an EMBL/GenBank/DDBJ whole genome shotgun (WGS) entry which is preliminary data.</text>
</comment>
<dbReference type="InterPro" id="IPR014905">
    <property type="entry name" value="HIRAN"/>
</dbReference>
<dbReference type="GO" id="GO:0008270">
    <property type="term" value="F:zinc ion binding"/>
    <property type="evidence" value="ECO:0007669"/>
    <property type="project" value="InterPro"/>
</dbReference>
<dbReference type="Proteomes" id="UP000250915">
    <property type="component" value="Unassembled WGS sequence"/>
</dbReference>
<name>A0A329LNZ4_9MYCO</name>
<evidence type="ECO:0000313" key="5">
    <source>
        <dbReference type="Proteomes" id="UP000250915"/>
    </source>
</evidence>
<dbReference type="OrthoDB" id="3830732at2"/>
<dbReference type="Gene3D" id="3.30.70.2330">
    <property type="match status" value="1"/>
</dbReference>